<name>A0ABV9KFB2_9RHOB</name>
<feature type="domain" description="PAS" evidence="1">
    <location>
        <begin position="188"/>
        <end position="222"/>
    </location>
</feature>
<dbReference type="EMBL" id="JBHSGI010000004">
    <property type="protein sequence ID" value="MFC4668281.1"/>
    <property type="molecule type" value="Genomic_DNA"/>
</dbReference>
<accession>A0ABV9KFB2</accession>
<gene>
    <name evidence="2" type="ORF">ACFO5X_06920</name>
</gene>
<evidence type="ECO:0000259" key="1">
    <source>
        <dbReference type="Pfam" id="PF13188"/>
    </source>
</evidence>
<protein>
    <submittedName>
        <fullName evidence="2">PAS domain-containing protein</fullName>
    </submittedName>
</protein>
<dbReference type="SUPFAM" id="SSF55785">
    <property type="entry name" value="PYP-like sensor domain (PAS domain)"/>
    <property type="match status" value="1"/>
</dbReference>
<comment type="caution">
    <text evidence="2">The sequence shown here is derived from an EMBL/GenBank/DDBJ whole genome shotgun (WGS) entry which is preliminary data.</text>
</comment>
<organism evidence="2 3">
    <name type="scientific">Seohaeicola nanhaiensis</name>
    <dbReference type="NCBI Taxonomy" id="1387282"/>
    <lineage>
        <taxon>Bacteria</taxon>
        <taxon>Pseudomonadati</taxon>
        <taxon>Pseudomonadota</taxon>
        <taxon>Alphaproteobacteria</taxon>
        <taxon>Rhodobacterales</taxon>
        <taxon>Roseobacteraceae</taxon>
        <taxon>Seohaeicola</taxon>
    </lineage>
</organism>
<dbReference type="Proteomes" id="UP001595973">
    <property type="component" value="Unassembled WGS sequence"/>
</dbReference>
<sequence length="293" mass="32153">MNNRTEIETLAREIADGDPTGLRRMFGAASAPTPSITWAPDADLSDQTLEQRFARVLGQLGRQEGRYHVDDLHLGAFGGMAEWLTQLRRGPDGAVRYTHIGPANIHPSVRGQIGRRPEDIGGHFGVYLAATFRAVELRGLPLLAAHRMIGDGLATAWRRTIVPLMDDSEETAGFVVLHCAASDLRAGLEVVPAAVLIVDAQLVVRHANKAARKMFDTSTRLRQDRPLFEYSGLDLVLSASPEDILRHGTQQRLTCRRVALQRVGSCVVTVSAARHHGTAYYVLMVQDAEDPRP</sequence>
<dbReference type="Pfam" id="PF13188">
    <property type="entry name" value="PAS_8"/>
    <property type="match status" value="1"/>
</dbReference>
<reference evidence="3" key="1">
    <citation type="journal article" date="2019" name="Int. J. Syst. Evol. Microbiol.">
        <title>The Global Catalogue of Microorganisms (GCM) 10K type strain sequencing project: providing services to taxonomists for standard genome sequencing and annotation.</title>
        <authorList>
            <consortium name="The Broad Institute Genomics Platform"/>
            <consortium name="The Broad Institute Genome Sequencing Center for Infectious Disease"/>
            <person name="Wu L."/>
            <person name="Ma J."/>
        </authorList>
    </citation>
    <scope>NUCLEOTIDE SEQUENCE [LARGE SCALE GENOMIC DNA]</scope>
    <source>
        <strain evidence="3">CGMCC 4.7283</strain>
    </source>
</reference>
<evidence type="ECO:0000313" key="3">
    <source>
        <dbReference type="Proteomes" id="UP001595973"/>
    </source>
</evidence>
<dbReference type="RefSeq" id="WP_380716554.1">
    <property type="nucleotide sequence ID" value="NZ_JBHSGI010000004.1"/>
</dbReference>
<keyword evidence="3" id="KW-1185">Reference proteome</keyword>
<dbReference type="Gene3D" id="3.30.450.20">
    <property type="entry name" value="PAS domain"/>
    <property type="match status" value="1"/>
</dbReference>
<dbReference type="InterPro" id="IPR035965">
    <property type="entry name" value="PAS-like_dom_sf"/>
</dbReference>
<evidence type="ECO:0000313" key="2">
    <source>
        <dbReference type="EMBL" id="MFC4668281.1"/>
    </source>
</evidence>
<proteinExistence type="predicted"/>
<dbReference type="InterPro" id="IPR000014">
    <property type="entry name" value="PAS"/>
</dbReference>